<dbReference type="SMART" id="SM00248">
    <property type="entry name" value="ANK"/>
    <property type="match status" value="4"/>
</dbReference>
<protein>
    <recommendedName>
        <fullName evidence="6">Ankyrin repeat domain-containing protein</fullName>
    </recommendedName>
</protein>
<evidence type="ECO:0000256" key="3">
    <source>
        <dbReference type="PROSITE-ProRule" id="PRU00023"/>
    </source>
</evidence>
<accession>A0A9X8GUF6</accession>
<dbReference type="OrthoDB" id="127805at2"/>
<gene>
    <name evidence="4" type="ORF">D3H34_19675</name>
</gene>
<name>A0A9X8GUF6_9BURK</name>
<dbReference type="InterPro" id="IPR050745">
    <property type="entry name" value="Multifunctional_regulatory"/>
</dbReference>
<organism evidence="4 5">
    <name type="scientific">Acidovorax cavernicola</name>
    <dbReference type="NCBI Taxonomy" id="1675792"/>
    <lineage>
        <taxon>Bacteria</taxon>
        <taxon>Pseudomonadati</taxon>
        <taxon>Pseudomonadota</taxon>
        <taxon>Betaproteobacteria</taxon>
        <taxon>Burkholderiales</taxon>
        <taxon>Comamonadaceae</taxon>
        <taxon>Acidovorax</taxon>
    </lineage>
</organism>
<evidence type="ECO:0000313" key="4">
    <source>
        <dbReference type="EMBL" id="RIX77186.1"/>
    </source>
</evidence>
<dbReference type="EMBL" id="QXMN01000026">
    <property type="protein sequence ID" value="RIX77186.1"/>
    <property type="molecule type" value="Genomic_DNA"/>
</dbReference>
<keyword evidence="5" id="KW-1185">Reference proteome</keyword>
<dbReference type="InterPro" id="IPR002110">
    <property type="entry name" value="Ankyrin_rpt"/>
</dbReference>
<reference evidence="4 5" key="1">
    <citation type="submission" date="2018-09" db="EMBL/GenBank/DDBJ databases">
        <title>Acidovorax cavernicola nov. sp. isolated from Gruta de las Maravillas (Aracena, Spain).</title>
        <authorList>
            <person name="Jurado V."/>
            <person name="Gutierrez-Patricio S."/>
            <person name="Gonzalez-Pimentel J.L."/>
            <person name="Miller A.Z."/>
            <person name="Laiz L."/>
            <person name="Saiz-Jimenez C."/>
        </authorList>
    </citation>
    <scope>NUCLEOTIDE SEQUENCE [LARGE SCALE GENOMIC DNA]</scope>
    <source>
        <strain evidence="4 5">1011MAR4D40.2</strain>
    </source>
</reference>
<dbReference type="RefSeq" id="WP_119555932.1">
    <property type="nucleotide sequence ID" value="NZ_QXMN01000026.1"/>
</dbReference>
<keyword evidence="1" id="KW-0677">Repeat</keyword>
<dbReference type="SUPFAM" id="SSF48403">
    <property type="entry name" value="Ankyrin repeat"/>
    <property type="match status" value="2"/>
</dbReference>
<dbReference type="PROSITE" id="PS50088">
    <property type="entry name" value="ANK_REPEAT"/>
    <property type="match status" value="1"/>
</dbReference>
<dbReference type="Gene3D" id="1.25.40.20">
    <property type="entry name" value="Ankyrin repeat-containing domain"/>
    <property type="match status" value="2"/>
</dbReference>
<dbReference type="PANTHER" id="PTHR24189">
    <property type="entry name" value="MYOTROPHIN"/>
    <property type="match status" value="1"/>
</dbReference>
<dbReference type="AlphaFoldDB" id="A0A9X8GUF6"/>
<dbReference type="Proteomes" id="UP000265619">
    <property type="component" value="Unassembled WGS sequence"/>
</dbReference>
<evidence type="ECO:0000256" key="2">
    <source>
        <dbReference type="ARBA" id="ARBA00023043"/>
    </source>
</evidence>
<keyword evidence="2 3" id="KW-0040">ANK repeat</keyword>
<sequence>MKRIPARPDIGHLKKQAKELLALYRSNDPEAFHRFRSALPAASGKTDGALSAQGLRLHDAQSCVAREYGFVSWADLQGFVLTRRAQIDDPAKAVLHWLRLVYAGDIAGGTNRARPTVALRLLDENPGLLGNDDPYLACATGDEAALRRATAQDPTWVHRAGGPLQLPPLVAVTHSGLIQLPDYRKRLHACAKFLLDAGASPDQSTGNRWPPASLEAPADNERLSALYGAAGQNHDPDLTKLLLDAGADPNDGESLYHSLDQPACTRLLLEAGARVTGSNALYRVLDLDNVETLRLLLAHGGYANEPPQGPPISDWGSPLLWAIRRRRSPAHIEALLAAGARPDVFTQDGTPAHTVALRFGLTEVARLLQAAGDAQAPLPASEAFIAACARGDEAAARELQARHPGLIGTLNDTQLRLLPELAAEGCGDAVKLMVTLSWPIEVRGGDWDASALNHAVFRGDAALTRFLLAHGADWQALHGFGDNACGSLSWASLNEPVAGGDWVGCAQALVAHGMPSARPDPQSADGVLIGARHSLFSDEVTDFLLNASMTQS</sequence>
<dbReference type="PANTHER" id="PTHR24189:SF50">
    <property type="entry name" value="ANKYRIN REPEAT AND SOCS BOX PROTEIN 2"/>
    <property type="match status" value="1"/>
</dbReference>
<dbReference type="InterPro" id="IPR036770">
    <property type="entry name" value="Ankyrin_rpt-contain_sf"/>
</dbReference>
<evidence type="ECO:0008006" key="6">
    <source>
        <dbReference type="Google" id="ProtNLM"/>
    </source>
</evidence>
<proteinExistence type="predicted"/>
<evidence type="ECO:0000256" key="1">
    <source>
        <dbReference type="ARBA" id="ARBA00022737"/>
    </source>
</evidence>
<comment type="caution">
    <text evidence="4">The sequence shown here is derived from an EMBL/GenBank/DDBJ whole genome shotgun (WGS) entry which is preliminary data.</text>
</comment>
<evidence type="ECO:0000313" key="5">
    <source>
        <dbReference type="Proteomes" id="UP000265619"/>
    </source>
</evidence>
<feature type="repeat" description="ANK" evidence="3">
    <location>
        <begin position="221"/>
        <end position="254"/>
    </location>
</feature>